<feature type="region of interest" description="Disordered" evidence="2">
    <location>
        <begin position="122"/>
        <end position="224"/>
    </location>
</feature>
<dbReference type="InterPro" id="IPR001623">
    <property type="entry name" value="DnaJ_domain"/>
</dbReference>
<name>A0A4P6VMG9_9VIRU</name>
<gene>
    <name evidence="4" type="ORF">LCMiAC02_04850</name>
</gene>
<dbReference type="InterPro" id="IPR051948">
    <property type="entry name" value="Hsp70_co-chaperone_J-domain"/>
</dbReference>
<dbReference type="GO" id="GO:0036503">
    <property type="term" value="P:ERAD pathway"/>
    <property type="evidence" value="ECO:0007669"/>
    <property type="project" value="TreeGrafter"/>
</dbReference>
<feature type="compositionally biased region" description="Polar residues" evidence="2">
    <location>
        <begin position="184"/>
        <end position="199"/>
    </location>
</feature>
<evidence type="ECO:0000313" key="4">
    <source>
        <dbReference type="EMBL" id="QBK89390.1"/>
    </source>
</evidence>
<reference evidence="4" key="1">
    <citation type="journal article" date="2019" name="MBio">
        <title>Virus Genomes from Deep Sea Sediments Expand the Ocean Megavirome and Support Independent Origins of Viral Gigantism.</title>
        <authorList>
            <person name="Backstrom D."/>
            <person name="Yutin N."/>
            <person name="Jorgensen S.L."/>
            <person name="Dharamshi J."/>
            <person name="Homa F."/>
            <person name="Zaremba-Niedwiedzka K."/>
            <person name="Spang A."/>
            <person name="Wolf Y.I."/>
            <person name="Koonin E.V."/>
            <person name="Ettema T.J."/>
        </authorList>
    </citation>
    <scope>NUCLEOTIDE SEQUENCE</scope>
</reference>
<evidence type="ECO:0000256" key="2">
    <source>
        <dbReference type="SAM" id="MobiDB-lite"/>
    </source>
</evidence>
<dbReference type="PANTHER" id="PTHR44360">
    <property type="entry name" value="DNAJ HOMOLOG SUBFAMILY B MEMBER 9"/>
    <property type="match status" value="1"/>
</dbReference>
<proteinExistence type="predicted"/>
<evidence type="ECO:0000256" key="1">
    <source>
        <dbReference type="ARBA" id="ARBA00023186"/>
    </source>
</evidence>
<dbReference type="PANTHER" id="PTHR44360:SF1">
    <property type="entry name" value="DNAJ HOMOLOG SUBFAMILY B MEMBER 9"/>
    <property type="match status" value="1"/>
</dbReference>
<dbReference type="PROSITE" id="PS50076">
    <property type="entry name" value="DNAJ_2"/>
    <property type="match status" value="1"/>
</dbReference>
<feature type="domain" description="J" evidence="3">
    <location>
        <begin position="2"/>
        <end position="66"/>
    </location>
</feature>
<feature type="compositionally biased region" description="Low complexity" evidence="2">
    <location>
        <begin position="122"/>
        <end position="140"/>
    </location>
</feature>
<dbReference type="GO" id="GO:0051087">
    <property type="term" value="F:protein-folding chaperone binding"/>
    <property type="evidence" value="ECO:0007669"/>
    <property type="project" value="TreeGrafter"/>
</dbReference>
<dbReference type="Gene3D" id="1.10.287.110">
    <property type="entry name" value="DnaJ domain"/>
    <property type="match status" value="1"/>
</dbReference>
<dbReference type="PRINTS" id="PR00625">
    <property type="entry name" value="JDOMAIN"/>
</dbReference>
<dbReference type="SUPFAM" id="SSF46565">
    <property type="entry name" value="Chaperone J-domain"/>
    <property type="match status" value="1"/>
</dbReference>
<dbReference type="GO" id="GO:0051787">
    <property type="term" value="F:misfolded protein binding"/>
    <property type="evidence" value="ECO:0007669"/>
    <property type="project" value="TreeGrafter"/>
</dbReference>
<feature type="compositionally biased region" description="Basic residues" evidence="2">
    <location>
        <begin position="204"/>
        <end position="224"/>
    </location>
</feature>
<dbReference type="EMBL" id="MK500419">
    <property type="protein sequence ID" value="QBK89390.1"/>
    <property type="molecule type" value="Genomic_DNA"/>
</dbReference>
<evidence type="ECO:0000259" key="3">
    <source>
        <dbReference type="PROSITE" id="PS50076"/>
    </source>
</evidence>
<keyword evidence="1" id="KW-0143">Chaperone</keyword>
<dbReference type="CDD" id="cd06257">
    <property type="entry name" value="DnaJ"/>
    <property type="match status" value="1"/>
</dbReference>
<feature type="compositionally biased region" description="Polar residues" evidence="2">
    <location>
        <begin position="150"/>
        <end position="168"/>
    </location>
</feature>
<protein>
    <submittedName>
        <fullName evidence="4">DnaJ domain protein</fullName>
    </submittedName>
</protein>
<dbReference type="SMART" id="SM00271">
    <property type="entry name" value="DnaJ"/>
    <property type="match status" value="1"/>
</dbReference>
<dbReference type="InterPro" id="IPR036869">
    <property type="entry name" value="J_dom_sf"/>
</dbReference>
<accession>A0A4P6VMG9</accession>
<organism evidence="4">
    <name type="scientific">Mimivirus LCMiAC02</name>
    <dbReference type="NCBI Taxonomy" id="2506609"/>
    <lineage>
        <taxon>Viruses</taxon>
        <taxon>Varidnaviria</taxon>
        <taxon>Bamfordvirae</taxon>
        <taxon>Nucleocytoviricota</taxon>
        <taxon>Megaviricetes</taxon>
        <taxon>Imitervirales</taxon>
        <taxon>Mimiviridae</taxon>
        <taxon>Klosneuvirinae</taxon>
    </lineage>
</organism>
<dbReference type="Pfam" id="PF00226">
    <property type="entry name" value="DnaJ"/>
    <property type="match status" value="1"/>
</dbReference>
<sequence length="224" mass="26552">MNYYKILGVNKNTPDDEIRKRYKILARKYHPDKNPNRDTSKKFKEVTEAYKILSNPHTRSKYDLMSGKKEKTNGKFNNIDMSETFEMFNDIFSIFRNNSYFNKPFIDGKPFFKNDPFKNFPPINTNNTSSQSNSSTIKETSFFDPRQREVNFSSRTKFPENFHSNFNSMPPRDLRNVPLPSASGLFNQTSSQQTSYNNESGKRKNEKKKKKKRKKRKKNKKYNE</sequence>